<evidence type="ECO:0000313" key="1">
    <source>
        <dbReference type="Proteomes" id="UP000887565"/>
    </source>
</evidence>
<dbReference type="AlphaFoldDB" id="A0A915J939"/>
<protein>
    <submittedName>
        <fullName evidence="2">Uncharacterized protein</fullName>
    </submittedName>
</protein>
<name>A0A915J939_ROMCU</name>
<reference evidence="2" key="1">
    <citation type="submission" date="2022-11" db="UniProtKB">
        <authorList>
            <consortium name="WormBaseParasite"/>
        </authorList>
    </citation>
    <scope>IDENTIFICATION</scope>
</reference>
<organism evidence="1 2">
    <name type="scientific">Romanomermis culicivorax</name>
    <name type="common">Nematode worm</name>
    <dbReference type="NCBI Taxonomy" id="13658"/>
    <lineage>
        <taxon>Eukaryota</taxon>
        <taxon>Metazoa</taxon>
        <taxon>Ecdysozoa</taxon>
        <taxon>Nematoda</taxon>
        <taxon>Enoplea</taxon>
        <taxon>Dorylaimia</taxon>
        <taxon>Mermithida</taxon>
        <taxon>Mermithoidea</taxon>
        <taxon>Mermithidae</taxon>
        <taxon>Romanomermis</taxon>
    </lineage>
</organism>
<keyword evidence="1" id="KW-1185">Reference proteome</keyword>
<sequence length="125" mass="14520">MKIHQFLKIPFVDRAILTNDFCRRRKTFSTHKHGKNRRSNIDENNVMLINVNILRLCKAQELIGEDPIFVGRRRRNVMKKERKKIKQNKKILVPKRLGAKLTGAEMATPLVNFRAHNSCVGINSS</sequence>
<evidence type="ECO:0000313" key="2">
    <source>
        <dbReference type="WBParaSite" id="nRc.2.0.1.t22998-RA"/>
    </source>
</evidence>
<dbReference type="Proteomes" id="UP000887565">
    <property type="component" value="Unplaced"/>
</dbReference>
<dbReference type="WBParaSite" id="nRc.2.0.1.t22998-RA">
    <property type="protein sequence ID" value="nRc.2.0.1.t22998-RA"/>
    <property type="gene ID" value="nRc.2.0.1.g22998"/>
</dbReference>
<accession>A0A915J939</accession>
<proteinExistence type="predicted"/>